<evidence type="ECO:0000256" key="1">
    <source>
        <dbReference type="SAM" id="Phobius"/>
    </source>
</evidence>
<dbReference type="EMBL" id="CAJVPV010001271">
    <property type="protein sequence ID" value="CAG8492066.1"/>
    <property type="molecule type" value="Genomic_DNA"/>
</dbReference>
<comment type="caution">
    <text evidence="2">The sequence shown here is derived from an EMBL/GenBank/DDBJ whole genome shotgun (WGS) entry which is preliminary data.</text>
</comment>
<proteinExistence type="predicted"/>
<dbReference type="AlphaFoldDB" id="A0A9N8ZDB8"/>
<dbReference type="OrthoDB" id="2408529at2759"/>
<keyword evidence="3" id="KW-1185">Reference proteome</keyword>
<reference evidence="2" key="1">
    <citation type="submission" date="2021-06" db="EMBL/GenBank/DDBJ databases">
        <authorList>
            <person name="Kallberg Y."/>
            <person name="Tangrot J."/>
            <person name="Rosling A."/>
        </authorList>
    </citation>
    <scope>NUCLEOTIDE SEQUENCE</scope>
    <source>
        <strain evidence="2">CL551</strain>
    </source>
</reference>
<evidence type="ECO:0000313" key="3">
    <source>
        <dbReference type="Proteomes" id="UP000789342"/>
    </source>
</evidence>
<name>A0A9N8ZDB8_9GLOM</name>
<keyword evidence="1" id="KW-0472">Membrane</keyword>
<evidence type="ECO:0000313" key="2">
    <source>
        <dbReference type="EMBL" id="CAG8492066.1"/>
    </source>
</evidence>
<accession>A0A9N8ZDB8</accession>
<protein>
    <submittedName>
        <fullName evidence="2">2956_t:CDS:1</fullName>
    </submittedName>
</protein>
<feature type="transmembrane region" description="Helical" evidence="1">
    <location>
        <begin position="27"/>
        <end position="50"/>
    </location>
</feature>
<sequence length="131" mass="14394">MGDIPAYCPSDYPYQVPITLQACQIRLANFICMWLYYASLILLIPTCWSLQSLADKKNLHVDTGEYSNYEGYNTGWAGIGKEKSGKRKSFSESPKSSELIWSASPLDNNITDILGSFPSGVEAGGNAEENA</sequence>
<organism evidence="2 3">
    <name type="scientific">Acaulospora morrowiae</name>
    <dbReference type="NCBI Taxonomy" id="94023"/>
    <lineage>
        <taxon>Eukaryota</taxon>
        <taxon>Fungi</taxon>
        <taxon>Fungi incertae sedis</taxon>
        <taxon>Mucoromycota</taxon>
        <taxon>Glomeromycotina</taxon>
        <taxon>Glomeromycetes</taxon>
        <taxon>Diversisporales</taxon>
        <taxon>Acaulosporaceae</taxon>
        <taxon>Acaulospora</taxon>
    </lineage>
</organism>
<keyword evidence="1" id="KW-0812">Transmembrane</keyword>
<gene>
    <name evidence="2" type="ORF">AMORRO_LOCUS2825</name>
</gene>
<keyword evidence="1" id="KW-1133">Transmembrane helix</keyword>
<dbReference type="Proteomes" id="UP000789342">
    <property type="component" value="Unassembled WGS sequence"/>
</dbReference>